<proteinExistence type="predicted"/>
<dbReference type="AlphaFoldDB" id="A0A0F9CNH9"/>
<organism evidence="1">
    <name type="scientific">marine sediment metagenome</name>
    <dbReference type="NCBI Taxonomy" id="412755"/>
    <lineage>
        <taxon>unclassified sequences</taxon>
        <taxon>metagenomes</taxon>
        <taxon>ecological metagenomes</taxon>
    </lineage>
</organism>
<sequence length="99" mass="11452">MEKWANYLISEVKYGKNHLIEQVKIHTEEDGEISTGTLADRLQISHDIKKGKSYKTIFHSLKGWKEGDSVYVYRVGGDSFIRIDKNKTEQDFLGSILQF</sequence>
<dbReference type="EMBL" id="LAZR01032489">
    <property type="protein sequence ID" value="KKL50739.1"/>
    <property type="molecule type" value="Genomic_DNA"/>
</dbReference>
<gene>
    <name evidence="1" type="ORF">LCGC14_2302480</name>
</gene>
<accession>A0A0F9CNH9</accession>
<comment type="caution">
    <text evidence="1">The sequence shown here is derived from an EMBL/GenBank/DDBJ whole genome shotgun (WGS) entry which is preliminary data.</text>
</comment>
<evidence type="ECO:0000313" key="1">
    <source>
        <dbReference type="EMBL" id="KKL50739.1"/>
    </source>
</evidence>
<name>A0A0F9CNH9_9ZZZZ</name>
<reference evidence="1" key="1">
    <citation type="journal article" date="2015" name="Nature">
        <title>Complex archaea that bridge the gap between prokaryotes and eukaryotes.</title>
        <authorList>
            <person name="Spang A."/>
            <person name="Saw J.H."/>
            <person name="Jorgensen S.L."/>
            <person name="Zaremba-Niedzwiedzka K."/>
            <person name="Martijn J."/>
            <person name="Lind A.E."/>
            <person name="van Eijk R."/>
            <person name="Schleper C."/>
            <person name="Guy L."/>
            <person name="Ettema T.J."/>
        </authorList>
    </citation>
    <scope>NUCLEOTIDE SEQUENCE</scope>
</reference>
<evidence type="ECO:0008006" key="2">
    <source>
        <dbReference type="Google" id="ProtNLM"/>
    </source>
</evidence>
<protein>
    <recommendedName>
        <fullName evidence="2">DUF3892 domain-containing protein</fullName>
    </recommendedName>
</protein>